<feature type="non-terminal residue" evidence="8">
    <location>
        <position position="1"/>
    </location>
</feature>
<accession>A0A5J4Q5K8</accession>
<dbReference type="GO" id="GO:0009279">
    <property type="term" value="C:cell outer membrane"/>
    <property type="evidence" value="ECO:0007669"/>
    <property type="project" value="UniProtKB-SubCell"/>
</dbReference>
<evidence type="ECO:0000259" key="7">
    <source>
        <dbReference type="Pfam" id="PF00593"/>
    </source>
</evidence>
<comment type="caution">
    <text evidence="8">The sequence shown here is derived from an EMBL/GenBank/DDBJ whole genome shotgun (WGS) entry which is preliminary data.</text>
</comment>
<evidence type="ECO:0000256" key="4">
    <source>
        <dbReference type="ARBA" id="ARBA00023077"/>
    </source>
</evidence>
<dbReference type="Pfam" id="PF00593">
    <property type="entry name" value="TonB_dep_Rec_b-barrel"/>
    <property type="match status" value="1"/>
</dbReference>
<keyword evidence="3" id="KW-0812">Transmembrane</keyword>
<feature type="domain" description="TonB-dependent receptor-like beta-barrel" evidence="7">
    <location>
        <begin position="37"/>
        <end position="337"/>
    </location>
</feature>
<reference evidence="8" key="1">
    <citation type="submission" date="2019-03" db="EMBL/GenBank/DDBJ databases">
        <title>Single cell metagenomics reveals metabolic interactions within the superorganism composed of flagellate Streblomastix strix and complex community of Bacteroidetes bacteria on its surface.</title>
        <authorList>
            <person name="Treitli S.C."/>
            <person name="Kolisko M."/>
            <person name="Husnik F."/>
            <person name="Keeling P."/>
            <person name="Hampl V."/>
        </authorList>
    </citation>
    <scope>NUCLEOTIDE SEQUENCE</scope>
    <source>
        <strain evidence="8">STM</strain>
    </source>
</reference>
<keyword evidence="4" id="KW-0798">TonB box</keyword>
<evidence type="ECO:0000256" key="1">
    <source>
        <dbReference type="ARBA" id="ARBA00004571"/>
    </source>
</evidence>
<dbReference type="EMBL" id="SNRY01004978">
    <property type="protein sequence ID" value="KAA6316174.1"/>
    <property type="molecule type" value="Genomic_DNA"/>
</dbReference>
<evidence type="ECO:0000313" key="8">
    <source>
        <dbReference type="EMBL" id="KAA6316174.1"/>
    </source>
</evidence>
<dbReference type="PROSITE" id="PS52016">
    <property type="entry name" value="TONB_DEPENDENT_REC_3"/>
    <property type="match status" value="1"/>
</dbReference>
<sequence length="562" mass="63645">VSDNTLIDRILTNISVTAEPIKNLFIKYNAGIDNTHQSRNTYMPKNTLYGSWTGGIASINERNTEQYLSELTANYNFKPNTIHSFGLLTGYSYEKFKSNANNSGNNNFITDGFLWNNLNAGEGTKVVGSSASENQLVSYFGRINYSLLDRYLFIATLRADGASVFARNHKWGFFPSVALAWNMAEEKFMASLKDKIPMLKWRVSYGKTGNSDIGENAFAAYYAAPAWSNYDNSPVIGVFPNRLENPDLKWETTTELNLGLDVSMFNGYVSASFEYYNKVISDLLSMKALNSYHNISFVMANIGKTQSRGFEFTLNTKNITRKNLSWTTDFTFTTYKDRWLERAVDWKPNVYESTIDPIRSIFARTTTGILQIEDTKPQSQPDLRPGQIIIGDINGYVRDENGNPAVNESGRFLLTGSPDGIIDEADTRLIGSLDPGFILGLTNSVKYKGFDFNFNFYGMFDRVMQNPTRMAYGLTSDGIAQYSYNALRSIKDRWMPNNPSTVNPSAYYGWSTYGYGDYFYEKAWFVRLQNISLGYTIPNNLISKIFSDARIHFDVNNVFVIT</sequence>
<gene>
    <name evidence="8" type="ORF">EZS27_033480</name>
</gene>
<protein>
    <submittedName>
        <fullName evidence="8">TonB-dependent receptor SusC</fullName>
    </submittedName>
</protein>
<name>A0A5J4Q5K8_9ZZZZ</name>
<keyword evidence="6" id="KW-0998">Cell outer membrane</keyword>
<keyword evidence="2" id="KW-0813">Transport</keyword>
<evidence type="ECO:0000256" key="5">
    <source>
        <dbReference type="ARBA" id="ARBA00023136"/>
    </source>
</evidence>
<evidence type="ECO:0000256" key="3">
    <source>
        <dbReference type="ARBA" id="ARBA00022692"/>
    </source>
</evidence>
<keyword evidence="8" id="KW-0675">Receptor</keyword>
<dbReference type="AlphaFoldDB" id="A0A5J4Q5K8"/>
<proteinExistence type="predicted"/>
<feature type="non-terminal residue" evidence="8">
    <location>
        <position position="562"/>
    </location>
</feature>
<dbReference type="SUPFAM" id="SSF56935">
    <property type="entry name" value="Porins"/>
    <property type="match status" value="1"/>
</dbReference>
<dbReference type="InterPro" id="IPR036942">
    <property type="entry name" value="Beta-barrel_TonB_sf"/>
</dbReference>
<keyword evidence="5" id="KW-0472">Membrane</keyword>
<dbReference type="InterPro" id="IPR000531">
    <property type="entry name" value="Beta-barrel_TonB"/>
</dbReference>
<comment type="subcellular location">
    <subcellularLocation>
        <location evidence="1">Cell outer membrane</location>
        <topology evidence="1">Multi-pass membrane protein</topology>
    </subcellularLocation>
</comment>
<dbReference type="InterPro" id="IPR039426">
    <property type="entry name" value="TonB-dep_rcpt-like"/>
</dbReference>
<organism evidence="8">
    <name type="scientific">termite gut metagenome</name>
    <dbReference type="NCBI Taxonomy" id="433724"/>
    <lineage>
        <taxon>unclassified sequences</taxon>
        <taxon>metagenomes</taxon>
        <taxon>organismal metagenomes</taxon>
    </lineage>
</organism>
<dbReference type="Gene3D" id="2.40.170.20">
    <property type="entry name" value="TonB-dependent receptor, beta-barrel domain"/>
    <property type="match status" value="1"/>
</dbReference>
<evidence type="ECO:0000256" key="2">
    <source>
        <dbReference type="ARBA" id="ARBA00022448"/>
    </source>
</evidence>
<evidence type="ECO:0000256" key="6">
    <source>
        <dbReference type="ARBA" id="ARBA00023237"/>
    </source>
</evidence>